<feature type="compositionally biased region" description="Polar residues" evidence="2">
    <location>
        <begin position="636"/>
        <end position="661"/>
    </location>
</feature>
<dbReference type="AlphaFoldDB" id="A0AAD9JEB7"/>
<evidence type="ECO:0000313" key="4">
    <source>
        <dbReference type="EMBL" id="KAK2151578.1"/>
    </source>
</evidence>
<feature type="region of interest" description="Disordered" evidence="2">
    <location>
        <begin position="772"/>
        <end position="796"/>
    </location>
</feature>
<gene>
    <name evidence="4" type="ORF">LSH36_358g01034</name>
</gene>
<dbReference type="PANTHER" id="PTHR12482:SF5">
    <property type="entry name" value="DUF676 DOMAIN-CONTAINING PROTEIN"/>
    <property type="match status" value="1"/>
</dbReference>
<dbReference type="FunFam" id="3.40.50.1820:FF:000004">
    <property type="entry name" value="Protein FAM135A isoform a"/>
    <property type="match status" value="1"/>
</dbReference>
<dbReference type="Pfam" id="PF05057">
    <property type="entry name" value="DUF676"/>
    <property type="match status" value="1"/>
</dbReference>
<feature type="non-terminal residue" evidence="4">
    <location>
        <position position="1"/>
    </location>
</feature>
<evidence type="ECO:0000313" key="5">
    <source>
        <dbReference type="Proteomes" id="UP001208570"/>
    </source>
</evidence>
<dbReference type="SUPFAM" id="SSF53474">
    <property type="entry name" value="alpha/beta-Hydrolases"/>
    <property type="match status" value="1"/>
</dbReference>
<organism evidence="4 5">
    <name type="scientific">Paralvinella palmiformis</name>
    <dbReference type="NCBI Taxonomy" id="53620"/>
    <lineage>
        <taxon>Eukaryota</taxon>
        <taxon>Metazoa</taxon>
        <taxon>Spiralia</taxon>
        <taxon>Lophotrochozoa</taxon>
        <taxon>Annelida</taxon>
        <taxon>Polychaeta</taxon>
        <taxon>Sedentaria</taxon>
        <taxon>Canalipalpata</taxon>
        <taxon>Terebellida</taxon>
        <taxon>Terebelliformia</taxon>
        <taxon>Alvinellidae</taxon>
        <taxon>Paralvinella</taxon>
    </lineage>
</organism>
<proteinExistence type="inferred from homology"/>
<dbReference type="InterPro" id="IPR007751">
    <property type="entry name" value="DUF676_lipase-like"/>
</dbReference>
<comment type="caution">
    <text evidence="4">The sequence shown here is derived from an EMBL/GenBank/DDBJ whole genome shotgun (WGS) entry which is preliminary data.</text>
</comment>
<evidence type="ECO:0000256" key="1">
    <source>
        <dbReference type="ARBA" id="ARBA00007949"/>
    </source>
</evidence>
<dbReference type="PANTHER" id="PTHR12482">
    <property type="entry name" value="LIPASE ROG1-RELATED-RELATED"/>
    <property type="match status" value="1"/>
</dbReference>
<evidence type="ECO:0000259" key="3">
    <source>
        <dbReference type="Pfam" id="PF05057"/>
    </source>
</evidence>
<feature type="region of interest" description="Disordered" evidence="2">
    <location>
        <begin position="701"/>
        <end position="735"/>
    </location>
</feature>
<evidence type="ECO:0000256" key="2">
    <source>
        <dbReference type="SAM" id="MobiDB-lite"/>
    </source>
</evidence>
<keyword evidence="5" id="KW-1185">Reference proteome</keyword>
<dbReference type="InterPro" id="IPR044294">
    <property type="entry name" value="Lipase-like"/>
</dbReference>
<reference evidence="4" key="1">
    <citation type="journal article" date="2023" name="Mol. Biol. Evol.">
        <title>Third-Generation Sequencing Reveals the Adaptive Role of the Epigenome in Three Deep-Sea Polychaetes.</title>
        <authorList>
            <person name="Perez M."/>
            <person name="Aroh O."/>
            <person name="Sun Y."/>
            <person name="Lan Y."/>
            <person name="Juniper S.K."/>
            <person name="Young C.R."/>
            <person name="Angers B."/>
            <person name="Qian P.Y."/>
        </authorList>
    </citation>
    <scope>NUCLEOTIDE SEQUENCE</scope>
    <source>
        <strain evidence="4">P08H-3</strain>
    </source>
</reference>
<feature type="region of interest" description="Disordered" evidence="2">
    <location>
        <begin position="388"/>
        <end position="420"/>
    </location>
</feature>
<dbReference type="EMBL" id="JAODUP010000358">
    <property type="protein sequence ID" value="KAK2151578.1"/>
    <property type="molecule type" value="Genomic_DNA"/>
</dbReference>
<comment type="similarity">
    <text evidence="1">Belongs to the FAM135 family.</text>
</comment>
<dbReference type="InterPro" id="IPR029058">
    <property type="entry name" value="AB_hydrolase_fold"/>
</dbReference>
<feature type="compositionally biased region" description="Basic residues" evidence="2">
    <location>
        <begin position="408"/>
        <end position="419"/>
    </location>
</feature>
<sequence>YYQVRCSLKTAPKAPVKIEVSLPKNSGQDAECNLVFPASLINGVAVSKTFHILYRNEDISVNDVIVFKVYMLVDAQRILQSIEEAEFQLSVELWFTDEDVGPDQMEKFQCIVSRTLKLHFSPTKGLHHHIPVLFDYFHLAVIAVTIHGMLLALQQPYIKNQSTMESVIFGNNMTPSMNNRCSLSPRLQQACYVHTHICSILLLAYDSLQQLMEDIIAIMPPTQRSVPEHTDCQKKLEALRNLAQSFDNEEELFQMIQTSIAQVCAQNVILWSQFIELVTLNNRVMQKLATEHHIQRIHRFSEAFFTHCYPKQEMLACFEPSLHGHTDLVSLIRNSTYFHSIPPLAAESTEVDGDDTSLPIIFEDVYCEQNKMKKCKFEIDLPESAEVGSLSHVSRSESSHSGSSTSPRMRRPNRKKIPKNLKIDNLKRPSSMYAQEVSNQVAFEVNTCTLVGYRKFDTNSTTVTGVTKMELGTLSPVGVCDIEPPFNDPNNLLYGAVSLPTFLARGRFSLPNSGSMPELNVVEECLRDKCNVRQSLSIDLPAQQRLESLIAGHLGNRSISNKCEDLSEKGAKASTPALDAVSASSESEVIPEDSRREMVQSNETSKSALCRQDSSESDEGVGPIENGYLTSSSSSGHNVSPPSDEPAQTNKVNNCDSTSQSNIDYESLANSLSVALNEVEDGSNVPKFESAQGLSYSANLISDSSVSNPDITKITSTPQSSTQSDLSGSEVRSTADSGYIDCVSDEKVKVAKDANSEVFECTALELLKEEFEKSNSETMPSKTRSSGTESAQGQNRPVNGKIIDVKGQTAHLGGSSSLPELSSLEEDKYKKLVAFVQDKTVNFNIAKETLRKQLKYAGEWYSDTPTHVSSIPYFWPCEIPRGRMDEGIHLVVCVHGLDGNSADLRLVRTYLEMALPGEKIDFLMSEKNQVDTFADFEVMTEKLVQEIFYHLEMYGLDPERISFVGHSLGNLIIRSALAHPQMALLLPKLHTFLSLSGPHLGTLYNSSGLVNMGMWFMQKWKKSGSLLQLSLKDHSDPRQTFLYKLSQKTGLEFFRNVLLVGSQQDRYVPYHSSRIELCKAAVKDTTGMGSVYAEMVSNILQPIVYKSDISFVRYDVFHALPSNANTMIGRAAHIAVLDSEVFIEKLLTVSVLKYFK</sequence>
<feature type="compositionally biased region" description="Polar residues" evidence="2">
    <location>
        <begin position="776"/>
        <end position="796"/>
    </location>
</feature>
<dbReference type="Gene3D" id="3.40.50.1820">
    <property type="entry name" value="alpha/beta hydrolase"/>
    <property type="match status" value="1"/>
</dbReference>
<feature type="domain" description="DUF676" evidence="3">
    <location>
        <begin position="886"/>
        <end position="1078"/>
    </location>
</feature>
<dbReference type="InterPro" id="IPR022122">
    <property type="entry name" value="DUF3657"/>
</dbReference>
<accession>A0AAD9JEB7</accession>
<name>A0AAD9JEB7_9ANNE</name>
<protein>
    <recommendedName>
        <fullName evidence="3">DUF676 domain-containing protein</fullName>
    </recommendedName>
</protein>
<feature type="region of interest" description="Disordered" evidence="2">
    <location>
        <begin position="570"/>
        <end position="661"/>
    </location>
</feature>
<dbReference type="Pfam" id="PF12394">
    <property type="entry name" value="DUF3657"/>
    <property type="match status" value="1"/>
</dbReference>
<dbReference type="Proteomes" id="UP001208570">
    <property type="component" value="Unassembled WGS sequence"/>
</dbReference>